<dbReference type="Pfam" id="PF20150">
    <property type="entry name" value="2EXR"/>
    <property type="match status" value="1"/>
</dbReference>
<dbReference type="PANTHER" id="PTHR35910">
    <property type="entry name" value="2EXR DOMAIN-CONTAINING PROTEIN"/>
    <property type="match status" value="1"/>
</dbReference>
<dbReference type="RefSeq" id="XP_018078392.1">
    <property type="nucleotide sequence ID" value="XM_018223549.1"/>
</dbReference>
<dbReference type="OrthoDB" id="3513892at2759"/>
<feature type="domain" description="2EXR" evidence="1">
    <location>
        <begin position="20"/>
        <end position="107"/>
    </location>
</feature>
<evidence type="ECO:0000259" key="1">
    <source>
        <dbReference type="Pfam" id="PF20150"/>
    </source>
</evidence>
<dbReference type="Proteomes" id="UP000070700">
    <property type="component" value="Unassembled WGS sequence"/>
</dbReference>
<dbReference type="AlphaFoldDB" id="A0A194XWD3"/>
<gene>
    <name evidence="2" type="ORF">LY89DRAFT_9775</name>
</gene>
<dbReference type="GeneID" id="28833275"/>
<dbReference type="PANTHER" id="PTHR35910:SF1">
    <property type="entry name" value="2EXR DOMAIN-CONTAINING PROTEIN"/>
    <property type="match status" value="1"/>
</dbReference>
<dbReference type="InParanoid" id="A0A194XWD3"/>
<dbReference type="InterPro" id="IPR045518">
    <property type="entry name" value="2EXR"/>
</dbReference>
<name>A0A194XWD3_MOLSC</name>
<sequence length="242" mass="27905">MPPRRRPNPPTPPDPATPFPFTKLPIELRLYIWNLSILQFVHSSMINTIVPLTWDPRRRAFHTDRKPPPLLHTCQESRTEALKTYQLRFASSPELARVYFSYEHDILMLVWSSLGSARGSLERKMAVEECGNVRTMMISESCLLDHADDQMREFSRFTGLQSLCVLCDPENVECGDEYGAEEMAFISVETDIWERGEEGTEEWPELVCLRADLEDAPACSRHWWFDGWNQRAAIKQGRSGLS</sequence>
<keyword evidence="3" id="KW-1185">Reference proteome</keyword>
<evidence type="ECO:0000313" key="3">
    <source>
        <dbReference type="Proteomes" id="UP000070700"/>
    </source>
</evidence>
<protein>
    <recommendedName>
        <fullName evidence="1">2EXR domain-containing protein</fullName>
    </recommendedName>
</protein>
<proteinExistence type="predicted"/>
<accession>A0A194XWD3</accession>
<reference evidence="2 3" key="1">
    <citation type="submission" date="2015-10" db="EMBL/GenBank/DDBJ databases">
        <title>Full genome of DAOMC 229536 Phialocephala scopiformis, a fungal endophyte of spruce producing the potent anti-insectan compound rugulosin.</title>
        <authorList>
            <consortium name="DOE Joint Genome Institute"/>
            <person name="Walker A.K."/>
            <person name="Frasz S.L."/>
            <person name="Seifert K.A."/>
            <person name="Miller J.D."/>
            <person name="Mondo S.J."/>
            <person name="Labutti K."/>
            <person name="Lipzen A."/>
            <person name="Dockter R."/>
            <person name="Kennedy M."/>
            <person name="Grigoriev I.V."/>
            <person name="Spatafora J.W."/>
        </authorList>
    </citation>
    <scope>NUCLEOTIDE SEQUENCE [LARGE SCALE GENOMIC DNA]</scope>
    <source>
        <strain evidence="2 3">CBS 120377</strain>
    </source>
</reference>
<dbReference type="KEGG" id="psco:LY89DRAFT_9775"/>
<dbReference type="EMBL" id="KQ947404">
    <property type="protein sequence ID" value="KUJ24037.1"/>
    <property type="molecule type" value="Genomic_DNA"/>
</dbReference>
<evidence type="ECO:0000313" key="2">
    <source>
        <dbReference type="EMBL" id="KUJ24037.1"/>
    </source>
</evidence>
<organism evidence="2 3">
    <name type="scientific">Mollisia scopiformis</name>
    <name type="common">Conifer needle endophyte fungus</name>
    <name type="synonym">Phialocephala scopiformis</name>
    <dbReference type="NCBI Taxonomy" id="149040"/>
    <lineage>
        <taxon>Eukaryota</taxon>
        <taxon>Fungi</taxon>
        <taxon>Dikarya</taxon>
        <taxon>Ascomycota</taxon>
        <taxon>Pezizomycotina</taxon>
        <taxon>Leotiomycetes</taxon>
        <taxon>Helotiales</taxon>
        <taxon>Mollisiaceae</taxon>
        <taxon>Mollisia</taxon>
    </lineage>
</organism>